<dbReference type="GO" id="GO:0006952">
    <property type="term" value="P:defense response"/>
    <property type="evidence" value="ECO:0007669"/>
    <property type="project" value="UniProtKB-KW"/>
</dbReference>
<dbReference type="InterPro" id="IPR002182">
    <property type="entry name" value="NB-ARC"/>
</dbReference>
<keyword evidence="6" id="KW-0067">ATP-binding</keyword>
<dbReference type="PANTHER" id="PTHR36766">
    <property type="entry name" value="PLANT BROAD-SPECTRUM MILDEW RESISTANCE PROTEIN RPW8"/>
    <property type="match status" value="1"/>
</dbReference>
<accession>A0A6J0PQJ0</accession>
<reference evidence="10" key="1">
    <citation type="submission" date="2025-08" db="UniProtKB">
        <authorList>
            <consortium name="RefSeq"/>
        </authorList>
    </citation>
    <scope>IDENTIFICATION</scope>
</reference>
<dbReference type="GO" id="GO:0043531">
    <property type="term" value="F:ADP binding"/>
    <property type="evidence" value="ECO:0007669"/>
    <property type="project" value="InterPro"/>
</dbReference>
<evidence type="ECO:0000256" key="1">
    <source>
        <dbReference type="ARBA" id="ARBA00008894"/>
    </source>
</evidence>
<organism evidence="9 10">
    <name type="scientific">Elaeis guineensis var. tenera</name>
    <name type="common">Oil palm</name>
    <dbReference type="NCBI Taxonomy" id="51953"/>
    <lineage>
        <taxon>Eukaryota</taxon>
        <taxon>Viridiplantae</taxon>
        <taxon>Streptophyta</taxon>
        <taxon>Embryophyta</taxon>
        <taxon>Tracheophyta</taxon>
        <taxon>Spermatophyta</taxon>
        <taxon>Magnoliopsida</taxon>
        <taxon>Liliopsida</taxon>
        <taxon>Arecaceae</taxon>
        <taxon>Arecoideae</taxon>
        <taxon>Cocoseae</taxon>
        <taxon>Elaeidinae</taxon>
        <taxon>Elaeis</taxon>
    </lineage>
</organism>
<keyword evidence="5" id="KW-0611">Plant defense</keyword>
<sequence>MSLGVTDELKKLEGKLEKIRDVLDDAENKKLQDKAISHWQTGLREVMYDAGDIIDECRIEGWKVQSSKQLQPSKLNTPLLMNGNRGRNLVYAIVGMGGIGKTSLAQKIFSTEQIKAHFDIKIWVCVSQDFVGIHLLKQIIRCVGGYYGDAKTKAELDPLVVKGTGLCIARHGTA</sequence>
<dbReference type="OrthoDB" id="5279713at2759"/>
<dbReference type="InterPro" id="IPR027417">
    <property type="entry name" value="P-loop_NTPase"/>
</dbReference>
<dbReference type="InParanoid" id="A0A6J0PQJ0"/>
<gene>
    <name evidence="10" type="primary">LOC109506517</name>
</gene>
<evidence type="ECO:0000259" key="8">
    <source>
        <dbReference type="Pfam" id="PF18052"/>
    </source>
</evidence>
<evidence type="ECO:0000259" key="7">
    <source>
        <dbReference type="Pfam" id="PF00931"/>
    </source>
</evidence>
<evidence type="ECO:0000313" key="9">
    <source>
        <dbReference type="Proteomes" id="UP000504607"/>
    </source>
</evidence>
<keyword evidence="4" id="KW-0547">Nucleotide-binding</keyword>
<dbReference type="GO" id="GO:0005524">
    <property type="term" value="F:ATP binding"/>
    <property type="evidence" value="ECO:0007669"/>
    <property type="project" value="UniProtKB-KW"/>
</dbReference>
<evidence type="ECO:0000256" key="2">
    <source>
        <dbReference type="ARBA" id="ARBA00022614"/>
    </source>
</evidence>
<feature type="domain" description="NB-ARC" evidence="7">
    <location>
        <begin position="79"/>
        <end position="156"/>
    </location>
</feature>
<evidence type="ECO:0000256" key="5">
    <source>
        <dbReference type="ARBA" id="ARBA00022821"/>
    </source>
</evidence>
<evidence type="ECO:0000256" key="4">
    <source>
        <dbReference type="ARBA" id="ARBA00022741"/>
    </source>
</evidence>
<evidence type="ECO:0000256" key="6">
    <source>
        <dbReference type="ARBA" id="ARBA00022840"/>
    </source>
</evidence>
<evidence type="ECO:0000313" key="10">
    <source>
        <dbReference type="RefSeq" id="XP_019709973.1"/>
    </source>
</evidence>
<dbReference type="Gene3D" id="3.40.50.300">
    <property type="entry name" value="P-loop containing nucleotide triphosphate hydrolases"/>
    <property type="match status" value="1"/>
</dbReference>
<dbReference type="SUPFAM" id="SSF52540">
    <property type="entry name" value="P-loop containing nucleoside triphosphate hydrolases"/>
    <property type="match status" value="1"/>
</dbReference>
<comment type="similarity">
    <text evidence="1">Belongs to the disease resistance NB-LRR family.</text>
</comment>
<dbReference type="InterPro" id="IPR041118">
    <property type="entry name" value="Rx_N"/>
</dbReference>
<evidence type="ECO:0000256" key="3">
    <source>
        <dbReference type="ARBA" id="ARBA00022737"/>
    </source>
</evidence>
<proteinExistence type="inferred from homology"/>
<dbReference type="Proteomes" id="UP000504607">
    <property type="component" value="Chromosome 13"/>
</dbReference>
<keyword evidence="3" id="KW-0677">Repeat</keyword>
<keyword evidence="2" id="KW-0433">Leucine-rich repeat</keyword>
<keyword evidence="9" id="KW-1185">Reference proteome</keyword>
<feature type="domain" description="Disease resistance N-terminal" evidence="8">
    <location>
        <begin position="3"/>
        <end position="69"/>
    </location>
</feature>
<dbReference type="PANTHER" id="PTHR36766:SF70">
    <property type="entry name" value="DISEASE RESISTANCE PROTEIN RGA4"/>
    <property type="match status" value="1"/>
</dbReference>
<dbReference type="Pfam" id="PF00931">
    <property type="entry name" value="NB-ARC"/>
    <property type="match status" value="1"/>
</dbReference>
<protein>
    <submittedName>
        <fullName evidence="10">Disease resistance protein RGA4</fullName>
    </submittedName>
</protein>
<dbReference type="RefSeq" id="XP_019709973.1">
    <property type="nucleotide sequence ID" value="XM_019854414.1"/>
</dbReference>
<name>A0A6J0PQJ0_ELAGV</name>
<dbReference type="Pfam" id="PF18052">
    <property type="entry name" value="Rx_N"/>
    <property type="match status" value="1"/>
</dbReference>
<dbReference type="AlphaFoldDB" id="A0A6J0PQJ0"/>